<feature type="domain" description="FAD-binding PCMH-type" evidence="20">
    <location>
        <begin position="17"/>
        <end position="187"/>
    </location>
</feature>
<name>A0A9D2VHU7_9BURK</name>
<evidence type="ECO:0000256" key="18">
    <source>
        <dbReference type="ARBA" id="ARBA00048914"/>
    </source>
</evidence>
<comment type="caution">
    <text evidence="21">The sequence shown here is derived from an EMBL/GenBank/DDBJ whole genome shotgun (WGS) entry which is preliminary data.</text>
</comment>
<dbReference type="PANTHER" id="PTHR21071:SF4">
    <property type="entry name" value="UDP-N-ACETYLENOLPYRUVOYLGLUCOSAMINE REDUCTASE"/>
    <property type="match status" value="1"/>
</dbReference>
<evidence type="ECO:0000256" key="2">
    <source>
        <dbReference type="ARBA" id="ARBA00003921"/>
    </source>
</evidence>
<comment type="similarity">
    <text evidence="19">Belongs to the MurB family.</text>
</comment>
<dbReference type="GO" id="GO:0009252">
    <property type="term" value="P:peptidoglycan biosynthetic process"/>
    <property type="evidence" value="ECO:0007669"/>
    <property type="project" value="UniProtKB-UniRule"/>
</dbReference>
<evidence type="ECO:0000256" key="6">
    <source>
        <dbReference type="ARBA" id="ARBA00015188"/>
    </source>
</evidence>
<evidence type="ECO:0000313" key="22">
    <source>
        <dbReference type="EMBL" id="NJB66277.1"/>
    </source>
</evidence>
<dbReference type="Pfam" id="PF02873">
    <property type="entry name" value="MurB_C"/>
    <property type="match status" value="1"/>
</dbReference>
<dbReference type="EMBL" id="DYTQ01000106">
    <property type="protein sequence ID" value="HJH24856.1"/>
    <property type="molecule type" value="Genomic_DNA"/>
</dbReference>
<evidence type="ECO:0000256" key="3">
    <source>
        <dbReference type="ARBA" id="ARBA00004496"/>
    </source>
</evidence>
<dbReference type="RefSeq" id="WP_188372629.1">
    <property type="nucleotide sequence ID" value="NZ_BMCQ01000008.1"/>
</dbReference>
<keyword evidence="16 19" id="KW-0961">Cell wall biogenesis/degradation</keyword>
<comment type="function">
    <text evidence="2 19">Cell wall formation.</text>
</comment>
<reference evidence="21" key="3">
    <citation type="submission" date="2021-09" db="EMBL/GenBank/DDBJ databases">
        <authorList>
            <person name="Gilroy R."/>
        </authorList>
    </citation>
    <scope>NUCLEOTIDE SEQUENCE</scope>
    <source>
        <strain evidence="21">CHK175-13533</strain>
    </source>
</reference>
<dbReference type="GO" id="GO:0051301">
    <property type="term" value="P:cell division"/>
    <property type="evidence" value="ECO:0007669"/>
    <property type="project" value="UniProtKB-KW"/>
</dbReference>
<evidence type="ECO:0000256" key="12">
    <source>
        <dbReference type="ARBA" id="ARBA00022960"/>
    </source>
</evidence>
<evidence type="ECO:0000313" key="23">
    <source>
        <dbReference type="Proteomes" id="UP000700248"/>
    </source>
</evidence>
<dbReference type="GO" id="GO:0008360">
    <property type="term" value="P:regulation of cell shape"/>
    <property type="evidence" value="ECO:0007669"/>
    <property type="project" value="UniProtKB-KW"/>
</dbReference>
<comment type="pathway">
    <text evidence="4 19">Cell wall biogenesis; peptidoglycan biosynthesis.</text>
</comment>
<dbReference type="InterPro" id="IPR006094">
    <property type="entry name" value="Oxid_FAD_bind_N"/>
</dbReference>
<gene>
    <name evidence="19 21" type="primary">murB</name>
    <name evidence="22" type="ORF">GGR41_002542</name>
    <name evidence="21" type="ORF">K8U84_09915</name>
</gene>
<keyword evidence="24" id="KW-1185">Reference proteome</keyword>
<dbReference type="EC" id="1.3.1.98" evidence="5 19"/>
<dbReference type="PANTHER" id="PTHR21071">
    <property type="entry name" value="UDP-N-ACETYLENOLPYRUVOYLGLUCOSAMINE REDUCTASE"/>
    <property type="match status" value="1"/>
</dbReference>
<evidence type="ECO:0000256" key="5">
    <source>
        <dbReference type="ARBA" id="ARBA00012518"/>
    </source>
</evidence>
<dbReference type="InterPro" id="IPR036635">
    <property type="entry name" value="MurB_C_sf"/>
</dbReference>
<dbReference type="Gene3D" id="3.30.465.10">
    <property type="match status" value="1"/>
</dbReference>
<dbReference type="InterPro" id="IPR011601">
    <property type="entry name" value="MurB_C"/>
</dbReference>
<evidence type="ECO:0000256" key="8">
    <source>
        <dbReference type="ARBA" id="ARBA00022618"/>
    </source>
</evidence>
<dbReference type="InterPro" id="IPR016169">
    <property type="entry name" value="FAD-bd_PCMH_sub2"/>
</dbReference>
<dbReference type="InterPro" id="IPR016166">
    <property type="entry name" value="FAD-bd_PCMH"/>
</dbReference>
<reference evidence="21" key="2">
    <citation type="journal article" date="2021" name="PeerJ">
        <title>Extensive microbial diversity within the chicken gut microbiome revealed by metagenomics and culture.</title>
        <authorList>
            <person name="Gilroy R."/>
            <person name="Ravi A."/>
            <person name="Getino M."/>
            <person name="Pursley I."/>
            <person name="Horton D.L."/>
            <person name="Alikhan N.F."/>
            <person name="Baker D."/>
            <person name="Gharbi K."/>
            <person name="Hall N."/>
            <person name="Watson M."/>
            <person name="Adriaenssens E.M."/>
            <person name="Foster-Nyarko E."/>
            <person name="Jarju S."/>
            <person name="Secka A."/>
            <person name="Antonio M."/>
            <person name="Oren A."/>
            <person name="Chaudhuri R.R."/>
            <person name="La Ragione R."/>
            <person name="Hildebrand F."/>
            <person name="Pallen M.J."/>
        </authorList>
    </citation>
    <scope>NUCLEOTIDE SEQUENCE</scope>
    <source>
        <strain evidence="21">CHK175-13533</strain>
    </source>
</reference>
<organism evidence="21 23">
    <name type="scientific">Paenalcaligenes hominis</name>
    <dbReference type="NCBI Taxonomy" id="643674"/>
    <lineage>
        <taxon>Bacteria</taxon>
        <taxon>Pseudomonadati</taxon>
        <taxon>Pseudomonadota</taxon>
        <taxon>Betaproteobacteria</taxon>
        <taxon>Burkholderiales</taxon>
        <taxon>Alcaligenaceae</taxon>
        <taxon>Paenalcaligenes</taxon>
    </lineage>
</organism>
<protein>
    <recommendedName>
        <fullName evidence="6 19">UDP-N-acetylenolpyruvoylglucosamine reductase</fullName>
        <ecNumber evidence="5 19">1.3.1.98</ecNumber>
    </recommendedName>
    <alternativeName>
        <fullName evidence="17 19">UDP-N-acetylmuramate dehydrogenase</fullName>
    </alternativeName>
</protein>
<keyword evidence="10 19" id="KW-0274">FAD</keyword>
<keyword evidence="7 19" id="KW-0963">Cytoplasm</keyword>
<evidence type="ECO:0000256" key="17">
    <source>
        <dbReference type="ARBA" id="ARBA00031026"/>
    </source>
</evidence>
<comment type="subcellular location">
    <subcellularLocation>
        <location evidence="3 19">Cytoplasm</location>
    </subcellularLocation>
</comment>
<dbReference type="Proteomes" id="UP000700248">
    <property type="component" value="Unassembled WGS sequence"/>
</dbReference>
<dbReference type="SUPFAM" id="SSF56176">
    <property type="entry name" value="FAD-binding/transporter-associated domain-like"/>
    <property type="match status" value="1"/>
</dbReference>
<dbReference type="GO" id="GO:0071949">
    <property type="term" value="F:FAD binding"/>
    <property type="evidence" value="ECO:0007669"/>
    <property type="project" value="InterPro"/>
</dbReference>
<dbReference type="NCBIfam" id="NF000755">
    <property type="entry name" value="PRK00046.1"/>
    <property type="match status" value="1"/>
</dbReference>
<keyword evidence="12 19" id="KW-0133">Cell shape</keyword>
<evidence type="ECO:0000256" key="10">
    <source>
        <dbReference type="ARBA" id="ARBA00022827"/>
    </source>
</evidence>
<dbReference type="SUPFAM" id="SSF56194">
    <property type="entry name" value="Uridine diphospho-N-Acetylenolpyruvylglucosamine reductase, MurB, C-terminal domain"/>
    <property type="match status" value="1"/>
</dbReference>
<dbReference type="GO" id="GO:0008762">
    <property type="term" value="F:UDP-N-acetylmuramate dehydrogenase activity"/>
    <property type="evidence" value="ECO:0007669"/>
    <property type="project" value="UniProtKB-UniRule"/>
</dbReference>
<comment type="catalytic activity">
    <reaction evidence="18 19">
        <text>UDP-N-acetyl-alpha-D-muramate + NADP(+) = UDP-N-acetyl-3-O-(1-carboxyvinyl)-alpha-D-glucosamine + NADPH + H(+)</text>
        <dbReference type="Rhea" id="RHEA:12248"/>
        <dbReference type="ChEBI" id="CHEBI:15378"/>
        <dbReference type="ChEBI" id="CHEBI:57783"/>
        <dbReference type="ChEBI" id="CHEBI:58349"/>
        <dbReference type="ChEBI" id="CHEBI:68483"/>
        <dbReference type="ChEBI" id="CHEBI:70757"/>
        <dbReference type="EC" id="1.3.1.98"/>
    </reaction>
</comment>
<keyword evidence="13 19" id="KW-0573">Peptidoglycan synthesis</keyword>
<evidence type="ECO:0000256" key="4">
    <source>
        <dbReference type="ARBA" id="ARBA00004752"/>
    </source>
</evidence>
<dbReference type="NCBIfam" id="TIGR00179">
    <property type="entry name" value="murB"/>
    <property type="match status" value="1"/>
</dbReference>
<reference evidence="22 24" key="1">
    <citation type="submission" date="2020-03" db="EMBL/GenBank/DDBJ databases">
        <title>Genomic Encyclopedia of Type Strains, Phase IV (KMG-IV): sequencing the most valuable type-strain genomes for metagenomic binning, comparative biology and taxonomic classification.</title>
        <authorList>
            <person name="Goeker M."/>
        </authorList>
    </citation>
    <scope>NUCLEOTIDE SEQUENCE [LARGE SCALE GENOMIC DNA]</scope>
    <source>
        <strain evidence="22 24">DSM 26613</strain>
    </source>
</reference>
<dbReference type="Proteomes" id="UP000783934">
    <property type="component" value="Unassembled WGS sequence"/>
</dbReference>
<dbReference type="AlphaFoldDB" id="A0A9D2VHU7"/>
<dbReference type="Gene3D" id="3.90.78.10">
    <property type="entry name" value="UDP-N-acetylenolpyruvoylglucosamine reductase, C-terminal domain"/>
    <property type="match status" value="1"/>
</dbReference>
<feature type="active site" evidence="19">
    <location>
        <position position="163"/>
    </location>
</feature>
<evidence type="ECO:0000256" key="15">
    <source>
        <dbReference type="ARBA" id="ARBA00023306"/>
    </source>
</evidence>
<dbReference type="GO" id="GO:0005829">
    <property type="term" value="C:cytosol"/>
    <property type="evidence" value="ECO:0007669"/>
    <property type="project" value="TreeGrafter"/>
</dbReference>
<evidence type="ECO:0000256" key="14">
    <source>
        <dbReference type="ARBA" id="ARBA00023002"/>
    </source>
</evidence>
<evidence type="ECO:0000256" key="19">
    <source>
        <dbReference type="HAMAP-Rule" id="MF_00037"/>
    </source>
</evidence>
<evidence type="ECO:0000259" key="20">
    <source>
        <dbReference type="PROSITE" id="PS51387"/>
    </source>
</evidence>
<dbReference type="GO" id="GO:0071555">
    <property type="term" value="P:cell wall organization"/>
    <property type="evidence" value="ECO:0007669"/>
    <property type="project" value="UniProtKB-KW"/>
</dbReference>
<dbReference type="InterPro" id="IPR003170">
    <property type="entry name" value="MurB"/>
</dbReference>
<evidence type="ECO:0000313" key="24">
    <source>
        <dbReference type="Proteomes" id="UP000783934"/>
    </source>
</evidence>
<dbReference type="InterPro" id="IPR036318">
    <property type="entry name" value="FAD-bd_PCMH-like_sf"/>
</dbReference>
<dbReference type="Pfam" id="PF01565">
    <property type="entry name" value="FAD_binding_4"/>
    <property type="match status" value="1"/>
</dbReference>
<keyword evidence="9 19" id="KW-0285">Flavoprotein</keyword>
<sequence length="337" mass="37432">MLVQSNYQLDSDNTLALASTAQSLVCIDHIDTIPSLQNLVAQFESYRVLGGGSNVVLASVLPGLLIKMQNCGIRLVSQTDTDCIIEAQAGENWHDFVEHCVQNNWLGLENLALIPGTVGAAPVQNIGAYGVELQQFVHQVQVWDFHQASWRYFSAQQCEFAYRDSLFKRAPSGRYVIAAVQFKLCTRATWQPILRYPDLFNHPGLQKEVNARAIFDAVIAVRQHKLPDPRQLANAGSFFKNPVVSKAVYEQIYAQYPAVVAYEQGNQMKLAAGWLIEQAGWKGKRLGPVGMHRRQALVLVNYGGASATDVHALVQQVQADVYAMFGVQLEQEPIEMS</sequence>
<dbReference type="HAMAP" id="MF_00037">
    <property type="entry name" value="MurB"/>
    <property type="match status" value="1"/>
</dbReference>
<dbReference type="PROSITE" id="PS51387">
    <property type="entry name" value="FAD_PCMH"/>
    <property type="match status" value="1"/>
</dbReference>
<keyword evidence="11 19" id="KW-0521">NADP</keyword>
<evidence type="ECO:0000313" key="21">
    <source>
        <dbReference type="EMBL" id="HJH24856.1"/>
    </source>
</evidence>
<evidence type="ECO:0000256" key="13">
    <source>
        <dbReference type="ARBA" id="ARBA00022984"/>
    </source>
</evidence>
<feature type="active site" description="Proton donor" evidence="19">
    <location>
        <position position="237"/>
    </location>
</feature>
<dbReference type="InterPro" id="IPR016167">
    <property type="entry name" value="FAD-bd_PCMH_sub1"/>
</dbReference>
<feature type="active site" evidence="19">
    <location>
        <position position="332"/>
    </location>
</feature>
<comment type="cofactor">
    <cofactor evidence="1 19">
        <name>FAD</name>
        <dbReference type="ChEBI" id="CHEBI:57692"/>
    </cofactor>
</comment>
<evidence type="ECO:0000256" key="9">
    <source>
        <dbReference type="ARBA" id="ARBA00022630"/>
    </source>
</evidence>
<proteinExistence type="inferred from homology"/>
<keyword evidence="15 19" id="KW-0131">Cell cycle</keyword>
<evidence type="ECO:0000256" key="1">
    <source>
        <dbReference type="ARBA" id="ARBA00001974"/>
    </source>
</evidence>
<keyword evidence="14 19" id="KW-0560">Oxidoreductase</keyword>
<dbReference type="NCBIfam" id="NF010478">
    <property type="entry name" value="PRK13903.1"/>
    <property type="match status" value="1"/>
</dbReference>
<dbReference type="Gene3D" id="3.30.43.10">
    <property type="entry name" value="Uridine Diphospho-n-acetylenolpyruvylglucosamine Reductase, domain 2"/>
    <property type="match status" value="1"/>
</dbReference>
<dbReference type="EMBL" id="JAATIZ010000006">
    <property type="protein sequence ID" value="NJB66277.1"/>
    <property type="molecule type" value="Genomic_DNA"/>
</dbReference>
<accession>A0A9D2VHU7</accession>
<keyword evidence="8 19" id="KW-0132">Cell division</keyword>
<evidence type="ECO:0000256" key="7">
    <source>
        <dbReference type="ARBA" id="ARBA00022490"/>
    </source>
</evidence>
<evidence type="ECO:0000256" key="16">
    <source>
        <dbReference type="ARBA" id="ARBA00023316"/>
    </source>
</evidence>
<evidence type="ECO:0000256" key="11">
    <source>
        <dbReference type="ARBA" id="ARBA00022857"/>
    </source>
</evidence>